<dbReference type="SUPFAM" id="SSF48350">
    <property type="entry name" value="GTPase activation domain, GAP"/>
    <property type="match status" value="1"/>
</dbReference>
<dbReference type="InterPro" id="IPR036865">
    <property type="entry name" value="CRAL-TRIO_dom_sf"/>
</dbReference>
<dbReference type="PROSITE" id="PS50018">
    <property type="entry name" value="RAS_GTPASE_ACTIV_2"/>
    <property type="match status" value="1"/>
</dbReference>
<dbReference type="GO" id="GO:0007165">
    <property type="term" value="P:signal transduction"/>
    <property type="evidence" value="ECO:0007669"/>
    <property type="project" value="UniProtKB-ARBA"/>
</dbReference>
<gene>
    <name evidence="4" type="ORF">BN980_GECA05s04399g</name>
</gene>
<sequence length="2646" mass="300403">MSQLPPQWGPGTTILPYFMNRLTKILPNRTGLTVEETVKDETYIIVKETLEDLVTKNIFGDIYPGLMSIVREVYNSDPATKLLKKNILTLRSLAVLLALVADIANASWRSFQQQLDPEFLTKNPCGMISTHLFLYSVTPEPLEVDTATKVLDFLIKMKPIVMLKKGILAVSNHPYFPGWREDQTLLESIDMSIQTIIHYFSASNWDLVYGHLLKIFKKAQNAKVEDPDILPGLEILGTLYLDSDNLIILTKEIHSIVPSIKKTIHTHTMEHFYQRSVAYWAYARPQELVYLSHNETPMTSLCMSLFDYIYSSADNSKRYYSSWSMLGLLICFLPRYFEEDDANSTPASSRSKLNIVRSSFKKNSNSKKHAFLFHILNIHQDALDPSVLFATFHILKAGSLFAITCPDSPIVAFSKKIYPVLLPHLLMPSVNQTFSIDLFQSSFVTSYAILNPEDLLRDILPLTNVNSNFPQLIPNILQGHINLQQIPLFKTQYNFMMKKIYHFVREASYSFSNELKNLEKNPALKADKDLLRLQDCYIRIVSHCYTIFSENPSYIVFQHNYNTVCQEDQLFLSVLDNLQSKHNVILTKAIAFAKSFLELENLASFGDDDLFVNPNNPILPSFQQFGFAAMVIAKNILAEKYLETPTIMYLELIKSLLEGRIILIQKYKLDQYCDRDPTKFESRKFRESISSTVETAMYVCLCSSSTEVCKIAYQILNSLVTEALAIEDVDRKNNSGWSVLPNLATLSELSSSSHVLTGTIATQKRLFHFLQTVQVTTPPIIEAWKIINTRWHDLTTVILQQTSLDRSLIKLWKSYCGFLCSLLSPFLVRENEPVIEGQLSHSSQKFLLEIISILTLKKSAFLRETARDVLSNDTSAISYHFIFKTIQEEIVTRLGKSGGVLEEQDILLLEQSVMLLRTVVGKINNGDIYLSVDIASLALTIVKCLDSSTPDERNIRLRIHYCHLFELIASHQDNFNIKHDMAVRNDVALIFAGWLDKCISTKFSDDTDSIKSGNTGYKSVRRKEAEYERFQKDCVCAIVQSYTEILFDLRLLPGEGVHHKDYMNRKSQMFDTIFMLFLRILEKCRAEEIGSTTGSLGLGDRLNSLKKNTINCASKLLNSNMDVGLKFVLPLGFKEDEFIRVSFIKILNNTLNHNCLSPGGETDAKTYAELVDFLIDHIDVTLSLCDICPATEVDEFSNSLINIFDSKGKCLMLVKAAVTREMEKAETPLESLRRNCVATKILSIYAHLKGNSYLQVSLGPFLREIIANPDKYVFEANPDKIPPGQTIESNFRKFDSSTKKLVSALQSTYQDVPAVLREVCYTIASSAGAKFLNSKNSSVTAVSSFFILRFICPALVSPESEGLLKTAPSKEVRRTLLLLAKMIQNMANGSSSFVKLPTDKLHSANYTPDSDAVIQFLRNISTLAEENTDDNISVDSGTGSQVEQSNVEFIHKFLYHHWEDINHKMVMDQRLKGLGLGVKYIKRPTSDEDDDARTRQKFISLIRNLGRPTSLKPAPPASVVIDNTTNIQSSYRLLEFLRRNSHRDMGPIIDRRIISQGMDKDGKPIIIFTLRNYNKDEVDTELVLCRWFQVASKVWKDRFSIFFDVTSYTSENVIPNSIRTMFNAMVPEDMVKNCDGVYFCNVNTEYLPFLKALIKLHYSGIFLNPMRYRYDFVTSEDIANRFNISTLNLDPKTTQVINDVRIVFNNVYRYNPSRKDMRLVTFRLGNEYLQIKYQEPFNYVKSSPGFCNDIFHLKEIANIYKSNTNGHPDEFTIELSKPEGYKIILHCSKGYEIVRAILNAKTRLPKESINGTTSLSSVETFFAPLVNIAFSGLCSSSAEIQQESYNLMSSIQKRFDLNLGVVLRGGKGLRLPANVFGRVKKFSTAIALSKPEFTLDMLQNIFTAFKSTSVDRRQGILVYAIPWIKNLSKYVLADNSKESVAATYDIIRKLLDISIAGDRDYMFVLQSIWPVILEDEKLVPMVIDEIISLLMDNGIYSGPQMDDIISILTSMPSPTVCGLIVNRVTSMILDENDYIGIGLAKHPKFKEFVILISVLSAITFENPVVVERYFTELGLVIILFLHTGSYPFRKSLYNLMVNVLHSFLYSGWADEVGKEHLRVLWSDLTTNRGNMIFGISDEMKLIDYDYPSSSLMFQVETCTGFLCDVSTNLFATPEFADRMSRFVERCLTMSRRTFSVFQTRALLVLGCASRLDVQDSTVTAVLEILIECLNVEDNNGMREELLTCIIFSINKLSDGLRLESQYFPRLFWLAVAIIGTCNMKVFNFGLELLQTCLKSLDEYGSFKNTTIAKYLLSYRDDSRGAWTTFDNSTKIKFTEESFELAIASVLMRGLEKSTSRAATLSTFEVLLTVFARNDNINRERDMLDNMSFNSTVPNSLGYRASTASLKRWDSTHTFSKSEVTTLSSDSINIGSNRKQFPGYMPFLFILYLGSRSTSELKDFFWIAGLPEDHIEDDVPSHIKAFIVSDNTTSLMCMYFAVKILNLCDNEDNMELRVLACLRHLGLVNSDHFFKVYFIARPKIQRIIDNGPLIILLKPALEVARAALCHFDDLKRRAYYLGEMDKVLIKLGLNSALLSTNPSASSASLASTCEIYGNLSSVVQALIYYEDKEEEQDMRELPESSSSEFVF</sequence>
<comment type="caution">
    <text evidence="4">The sequence shown here is derived from an EMBL/GenBank/DDBJ whole genome shotgun (WGS) entry which is preliminary data.</text>
</comment>
<dbReference type="InterPro" id="IPR001936">
    <property type="entry name" value="RasGAP_dom"/>
</dbReference>
<evidence type="ECO:0000313" key="5">
    <source>
        <dbReference type="Proteomes" id="UP000242525"/>
    </source>
</evidence>
<protein>
    <submittedName>
        <fullName evidence="4">Similar to Saccharomyces cerevisiae YOL081W IRA2 GTPase-activating protein that negatively regulates RAS by converting it from the GTP-to the GDP-bound inactive form</fullName>
    </submittedName>
</protein>
<dbReference type="OrthoDB" id="28245at2759"/>
<dbReference type="InterPro" id="IPR023152">
    <property type="entry name" value="RasGAP_CS"/>
</dbReference>
<dbReference type="InterPro" id="IPR008936">
    <property type="entry name" value="Rho_GTPase_activation_prot"/>
</dbReference>
<proteinExistence type="predicted"/>
<organism evidence="4 5">
    <name type="scientific">Geotrichum candidum</name>
    <name type="common">Oospora lactis</name>
    <name type="synonym">Dipodascus geotrichum</name>
    <dbReference type="NCBI Taxonomy" id="1173061"/>
    <lineage>
        <taxon>Eukaryota</taxon>
        <taxon>Fungi</taxon>
        <taxon>Dikarya</taxon>
        <taxon>Ascomycota</taxon>
        <taxon>Saccharomycotina</taxon>
        <taxon>Dipodascomycetes</taxon>
        <taxon>Dipodascales</taxon>
        <taxon>Dipodascaceae</taxon>
        <taxon>Geotrichum</taxon>
    </lineage>
</organism>
<keyword evidence="2" id="KW-0597">Phosphoprotein</keyword>
<dbReference type="InterPro" id="IPR039360">
    <property type="entry name" value="Ras_GTPase"/>
</dbReference>
<dbReference type="Proteomes" id="UP000242525">
    <property type="component" value="Unassembled WGS sequence"/>
</dbReference>
<dbReference type="EMBL" id="CCBN010000005">
    <property type="protein sequence ID" value="CDO53610.1"/>
    <property type="molecule type" value="Genomic_DNA"/>
</dbReference>
<dbReference type="PROSITE" id="PS00509">
    <property type="entry name" value="RAS_GTPASE_ACTIV_1"/>
    <property type="match status" value="1"/>
</dbReference>
<dbReference type="Gene3D" id="1.10.506.10">
    <property type="entry name" value="GTPase Activation - p120gap, domain 1"/>
    <property type="match status" value="2"/>
</dbReference>
<dbReference type="InterPro" id="IPR011993">
    <property type="entry name" value="PH-like_dom_sf"/>
</dbReference>
<accession>A0A0J9X8R8</accession>
<dbReference type="Gene3D" id="2.30.29.30">
    <property type="entry name" value="Pleckstrin-homology domain (PH domain)/Phosphotyrosine-binding domain (PTB)"/>
    <property type="match status" value="1"/>
</dbReference>
<keyword evidence="1" id="KW-0343">GTPase activation</keyword>
<reference evidence="4" key="1">
    <citation type="submission" date="2014-03" db="EMBL/GenBank/DDBJ databases">
        <authorList>
            <person name="Casaregola S."/>
        </authorList>
    </citation>
    <scope>NUCLEOTIDE SEQUENCE [LARGE SCALE GENOMIC DNA]</scope>
    <source>
        <strain evidence="4">CLIB 918</strain>
    </source>
</reference>
<evidence type="ECO:0000313" key="4">
    <source>
        <dbReference type="EMBL" id="CDO53610.1"/>
    </source>
</evidence>
<dbReference type="GO" id="GO:0005096">
    <property type="term" value="F:GTPase activator activity"/>
    <property type="evidence" value="ECO:0007669"/>
    <property type="project" value="UniProtKB-KW"/>
</dbReference>
<evidence type="ECO:0000256" key="1">
    <source>
        <dbReference type="ARBA" id="ARBA00022468"/>
    </source>
</evidence>
<evidence type="ECO:0000259" key="3">
    <source>
        <dbReference type="PROSITE" id="PS50018"/>
    </source>
</evidence>
<dbReference type="PANTHER" id="PTHR10194:SF142">
    <property type="entry name" value="NEUROFIBROMIN"/>
    <property type="match status" value="1"/>
</dbReference>
<dbReference type="Pfam" id="PF00616">
    <property type="entry name" value="RasGAP"/>
    <property type="match status" value="1"/>
</dbReference>
<name>A0A0J9X8R8_GEOCN</name>
<dbReference type="STRING" id="1173061.A0A0J9X8R8"/>
<feature type="domain" description="Ras-GAP" evidence="3">
    <location>
        <begin position="1192"/>
        <end position="1388"/>
    </location>
</feature>
<keyword evidence="5" id="KW-1185">Reference proteome</keyword>
<dbReference type="SMART" id="SM00323">
    <property type="entry name" value="RasGAP"/>
    <property type="match status" value="1"/>
</dbReference>
<dbReference type="PANTHER" id="PTHR10194">
    <property type="entry name" value="RAS GTPASE-ACTIVATING PROTEINS"/>
    <property type="match status" value="1"/>
</dbReference>
<evidence type="ECO:0000256" key="2">
    <source>
        <dbReference type="ARBA" id="ARBA00022553"/>
    </source>
</evidence>
<dbReference type="Gene3D" id="3.40.525.10">
    <property type="entry name" value="CRAL-TRIO lipid binding domain"/>
    <property type="match status" value="1"/>
</dbReference>